<protein>
    <submittedName>
        <fullName evidence="1">Uncharacterized protein</fullName>
    </submittedName>
</protein>
<gene>
    <name evidence="1" type="ORF">F5878DRAFT_647277</name>
</gene>
<evidence type="ECO:0000313" key="2">
    <source>
        <dbReference type="Proteomes" id="UP001163846"/>
    </source>
</evidence>
<name>A0AA38NWD8_9AGAR</name>
<evidence type="ECO:0000313" key="1">
    <source>
        <dbReference type="EMBL" id="KAJ3831859.1"/>
    </source>
</evidence>
<keyword evidence="2" id="KW-1185">Reference proteome</keyword>
<comment type="caution">
    <text evidence="1">The sequence shown here is derived from an EMBL/GenBank/DDBJ whole genome shotgun (WGS) entry which is preliminary data.</text>
</comment>
<accession>A0AA38NWD8</accession>
<dbReference type="Proteomes" id="UP001163846">
    <property type="component" value="Unassembled WGS sequence"/>
</dbReference>
<organism evidence="1 2">
    <name type="scientific">Lentinula raphanica</name>
    <dbReference type="NCBI Taxonomy" id="153919"/>
    <lineage>
        <taxon>Eukaryota</taxon>
        <taxon>Fungi</taxon>
        <taxon>Dikarya</taxon>
        <taxon>Basidiomycota</taxon>
        <taxon>Agaricomycotina</taxon>
        <taxon>Agaricomycetes</taxon>
        <taxon>Agaricomycetidae</taxon>
        <taxon>Agaricales</taxon>
        <taxon>Marasmiineae</taxon>
        <taxon>Omphalotaceae</taxon>
        <taxon>Lentinula</taxon>
    </lineage>
</organism>
<dbReference type="EMBL" id="MU807194">
    <property type="protein sequence ID" value="KAJ3831859.1"/>
    <property type="molecule type" value="Genomic_DNA"/>
</dbReference>
<dbReference type="AlphaFoldDB" id="A0AA38NWD8"/>
<reference evidence="1" key="1">
    <citation type="submission" date="2022-08" db="EMBL/GenBank/DDBJ databases">
        <authorList>
            <consortium name="DOE Joint Genome Institute"/>
            <person name="Min B."/>
            <person name="Riley R."/>
            <person name="Sierra-Patev S."/>
            <person name="Naranjo-Ortiz M."/>
            <person name="Looney B."/>
            <person name="Konkel Z."/>
            <person name="Slot J.C."/>
            <person name="Sakamoto Y."/>
            <person name="Steenwyk J.L."/>
            <person name="Rokas A."/>
            <person name="Carro J."/>
            <person name="Camarero S."/>
            <person name="Ferreira P."/>
            <person name="Molpeceres G."/>
            <person name="Ruiz-Duenas F.J."/>
            <person name="Serrano A."/>
            <person name="Henrissat B."/>
            <person name="Drula E."/>
            <person name="Hughes K.W."/>
            <person name="Mata J.L."/>
            <person name="Ishikawa N.K."/>
            <person name="Vargas-Isla R."/>
            <person name="Ushijima S."/>
            <person name="Smith C.A."/>
            <person name="Ahrendt S."/>
            <person name="Andreopoulos W."/>
            <person name="He G."/>
            <person name="Labutti K."/>
            <person name="Lipzen A."/>
            <person name="Ng V."/>
            <person name="Sandor L."/>
            <person name="Barry K."/>
            <person name="Martinez A.T."/>
            <person name="Xiao Y."/>
            <person name="Gibbons J.G."/>
            <person name="Terashima K."/>
            <person name="Hibbett D.S."/>
            <person name="Grigoriev I.V."/>
        </authorList>
    </citation>
    <scope>NUCLEOTIDE SEQUENCE</scope>
    <source>
        <strain evidence="1">TFB9207</strain>
    </source>
</reference>
<proteinExistence type="predicted"/>
<sequence length="190" mass="22140">MARRSRRALRALHTFRRSRPTSRADGPGYLYAYVDRGHFWKVGMTNNFSRRQEEWDKWCPSLDRIWMPPVESRWYISLWRSGVATDREFDVCDAAGTISKSSDFPRNGHSYGRRLFPRCSLGLLWSEGKPVRDWCFSLLHFHPNALACDSRDARRYNEVDPSVTGQLWIGTARSNEFTFTNHLSTTTDAI</sequence>